<organism evidence="1 2">
    <name type="scientific">Trifolium medium</name>
    <dbReference type="NCBI Taxonomy" id="97028"/>
    <lineage>
        <taxon>Eukaryota</taxon>
        <taxon>Viridiplantae</taxon>
        <taxon>Streptophyta</taxon>
        <taxon>Embryophyta</taxon>
        <taxon>Tracheophyta</taxon>
        <taxon>Spermatophyta</taxon>
        <taxon>Magnoliopsida</taxon>
        <taxon>eudicotyledons</taxon>
        <taxon>Gunneridae</taxon>
        <taxon>Pentapetalae</taxon>
        <taxon>rosids</taxon>
        <taxon>fabids</taxon>
        <taxon>Fabales</taxon>
        <taxon>Fabaceae</taxon>
        <taxon>Papilionoideae</taxon>
        <taxon>50 kb inversion clade</taxon>
        <taxon>NPAAA clade</taxon>
        <taxon>Hologalegina</taxon>
        <taxon>IRL clade</taxon>
        <taxon>Trifolieae</taxon>
        <taxon>Trifolium</taxon>
    </lineage>
</organism>
<gene>
    <name evidence="1" type="ORF">A2U01_0004023</name>
</gene>
<keyword evidence="2" id="KW-1185">Reference proteome</keyword>
<dbReference type="Proteomes" id="UP000265520">
    <property type="component" value="Unassembled WGS sequence"/>
</dbReference>
<evidence type="ECO:0000313" key="1">
    <source>
        <dbReference type="EMBL" id="MCH83205.1"/>
    </source>
</evidence>
<sequence length="227" mass="26945">MWLRDEEHYQIVKASWKDHNTTITNRLSHTLDTLHNWGKEKFGIIPKRIKQTQAELQVLNSPTSKNISIRNIKIKEKELDELLHCEEMWWSQRSRALWLKHGDKNTSYFHQKANQRRRKNKIEYIRDGQGINHYDPIQIEETLLTHFRSLFTTQETHHIHRAVEVVKNIITQDMFLHLDAEFTKEEVTKAIKNMKGLAAPGPDGLPTIFYHTYWDIISQEVIQATLQ</sequence>
<protein>
    <submittedName>
        <fullName evidence="1">Uncharacterized protein</fullName>
    </submittedName>
</protein>
<proteinExistence type="predicted"/>
<accession>A0A392M7W4</accession>
<reference evidence="1 2" key="1">
    <citation type="journal article" date="2018" name="Front. Plant Sci.">
        <title>Red Clover (Trifolium pratense) and Zigzag Clover (T. medium) - A Picture of Genomic Similarities and Differences.</title>
        <authorList>
            <person name="Dluhosova J."/>
            <person name="Istvanek J."/>
            <person name="Nedelnik J."/>
            <person name="Repkova J."/>
        </authorList>
    </citation>
    <scope>NUCLEOTIDE SEQUENCE [LARGE SCALE GENOMIC DNA]</scope>
    <source>
        <strain evidence="2">cv. 10/8</strain>
        <tissue evidence="1">Leaf</tissue>
    </source>
</reference>
<dbReference type="AlphaFoldDB" id="A0A392M7W4"/>
<feature type="non-terminal residue" evidence="1">
    <location>
        <position position="227"/>
    </location>
</feature>
<dbReference type="EMBL" id="LXQA010004809">
    <property type="protein sequence ID" value="MCH83205.1"/>
    <property type="molecule type" value="Genomic_DNA"/>
</dbReference>
<name>A0A392M7W4_9FABA</name>
<evidence type="ECO:0000313" key="2">
    <source>
        <dbReference type="Proteomes" id="UP000265520"/>
    </source>
</evidence>
<comment type="caution">
    <text evidence="1">The sequence shown here is derived from an EMBL/GenBank/DDBJ whole genome shotgun (WGS) entry which is preliminary data.</text>
</comment>